<dbReference type="RefSeq" id="WP_089687860.1">
    <property type="nucleotide sequence ID" value="NZ_FNES01000014.1"/>
</dbReference>
<gene>
    <name evidence="2" type="ORF">SAMN04487954_11472</name>
</gene>
<dbReference type="EMBL" id="FNES01000014">
    <property type="protein sequence ID" value="SDK29980.1"/>
    <property type="molecule type" value="Genomic_DNA"/>
</dbReference>
<dbReference type="STRING" id="376427.SAMN04487954_11472"/>
<dbReference type="InterPro" id="IPR019600">
    <property type="entry name" value="Hemin_uptake_protein_HemP"/>
</dbReference>
<dbReference type="Gene3D" id="2.10.70.10">
    <property type="entry name" value="Complement Module, domain 1"/>
    <property type="match status" value="1"/>
</dbReference>
<evidence type="ECO:0000256" key="1">
    <source>
        <dbReference type="SAM" id="MobiDB-lite"/>
    </source>
</evidence>
<dbReference type="Proteomes" id="UP000198525">
    <property type="component" value="Unassembled WGS sequence"/>
</dbReference>
<feature type="region of interest" description="Disordered" evidence="1">
    <location>
        <begin position="1"/>
        <end position="24"/>
    </location>
</feature>
<dbReference type="Pfam" id="PF10636">
    <property type="entry name" value="hemP"/>
    <property type="match status" value="1"/>
</dbReference>
<dbReference type="AlphaFoldDB" id="A0A1G9ATN4"/>
<feature type="compositionally biased region" description="Basic and acidic residues" evidence="1">
    <location>
        <begin position="8"/>
        <end position="24"/>
    </location>
</feature>
<accession>A0A1G9ATN4</accession>
<reference evidence="2 3" key="1">
    <citation type="submission" date="2016-10" db="EMBL/GenBank/DDBJ databases">
        <authorList>
            <person name="de Groot N.N."/>
        </authorList>
    </citation>
    <scope>NUCLEOTIDE SEQUENCE [LARGE SCALE GENOMIC DNA]</scope>
    <source>
        <strain evidence="2 3">CGMCC 1.6133</strain>
    </source>
</reference>
<proteinExistence type="predicted"/>
<protein>
    <submittedName>
        <fullName evidence="2">Hemin uptake protein HemP</fullName>
    </submittedName>
</protein>
<evidence type="ECO:0000313" key="2">
    <source>
        <dbReference type="EMBL" id="SDK29980.1"/>
    </source>
</evidence>
<evidence type="ECO:0000313" key="3">
    <source>
        <dbReference type="Proteomes" id="UP000198525"/>
    </source>
</evidence>
<sequence>MPSSRLDASAHDTPQRRPTLPERRIDSRELLGIQGQLIIEHQGKTYQLRETRNGKLILTS</sequence>
<name>A0A1G9ATN4_9GAMM</name>
<dbReference type="OrthoDB" id="6121157at2"/>
<organism evidence="2 3">
    <name type="scientific">Billgrantia gudaonensis</name>
    <dbReference type="NCBI Taxonomy" id="376427"/>
    <lineage>
        <taxon>Bacteria</taxon>
        <taxon>Pseudomonadati</taxon>
        <taxon>Pseudomonadota</taxon>
        <taxon>Gammaproteobacteria</taxon>
        <taxon>Oceanospirillales</taxon>
        <taxon>Halomonadaceae</taxon>
        <taxon>Billgrantia</taxon>
    </lineage>
</organism>
<keyword evidence="3" id="KW-1185">Reference proteome</keyword>